<comment type="caution">
    <text evidence="1">The sequence shown here is derived from an EMBL/GenBank/DDBJ whole genome shotgun (WGS) entry which is preliminary data.</text>
</comment>
<organism evidence="1 2">
    <name type="scientific">Paragonimus skrjabini miyazakii</name>
    <dbReference type="NCBI Taxonomy" id="59628"/>
    <lineage>
        <taxon>Eukaryota</taxon>
        <taxon>Metazoa</taxon>
        <taxon>Spiralia</taxon>
        <taxon>Lophotrochozoa</taxon>
        <taxon>Platyhelminthes</taxon>
        <taxon>Trematoda</taxon>
        <taxon>Digenea</taxon>
        <taxon>Plagiorchiida</taxon>
        <taxon>Troglotremata</taxon>
        <taxon>Troglotrematidae</taxon>
        <taxon>Paragonimus</taxon>
    </lineage>
</organism>
<protein>
    <submittedName>
        <fullName evidence="1">Uncharacterized protein</fullName>
    </submittedName>
</protein>
<dbReference type="Proteomes" id="UP000822476">
    <property type="component" value="Unassembled WGS sequence"/>
</dbReference>
<evidence type="ECO:0000313" key="2">
    <source>
        <dbReference type="Proteomes" id="UP000822476"/>
    </source>
</evidence>
<proteinExistence type="predicted"/>
<gene>
    <name evidence="1" type="ORF">EG68_08055</name>
</gene>
<dbReference type="AlphaFoldDB" id="A0A8S9YI89"/>
<accession>A0A8S9YI89</accession>
<dbReference type="EMBL" id="JTDE01005021">
    <property type="protein sequence ID" value="KAF7251434.1"/>
    <property type="molecule type" value="Genomic_DNA"/>
</dbReference>
<evidence type="ECO:0000313" key="1">
    <source>
        <dbReference type="EMBL" id="KAF7251434.1"/>
    </source>
</evidence>
<name>A0A8S9YI89_9TREM</name>
<sequence length="37" mass="4386">MMFPLASPPCEEHENIYLPLARMHKTMLRKMSRLLTV</sequence>
<keyword evidence="2" id="KW-1185">Reference proteome</keyword>
<reference evidence="1" key="1">
    <citation type="submission" date="2019-07" db="EMBL/GenBank/DDBJ databases">
        <title>Annotation for the trematode Paragonimus miyazaki's.</title>
        <authorList>
            <person name="Choi Y.-J."/>
        </authorList>
    </citation>
    <scope>NUCLEOTIDE SEQUENCE</scope>
    <source>
        <strain evidence="1">Japan</strain>
    </source>
</reference>